<feature type="domain" description="PD-(D/E)XK endonuclease-like" evidence="5">
    <location>
        <begin position="292"/>
        <end position="533"/>
    </location>
</feature>
<keyword evidence="2" id="KW-0378">Hydrolase</keyword>
<evidence type="ECO:0000313" key="7">
    <source>
        <dbReference type="Proteomes" id="UP000199111"/>
    </source>
</evidence>
<dbReference type="InterPro" id="IPR038726">
    <property type="entry name" value="PDDEXK_AddAB-type"/>
</dbReference>
<dbReference type="AlphaFoldDB" id="A0A1I4D191"/>
<gene>
    <name evidence="6" type="ORF">SAMN05216275_13866</name>
</gene>
<name>A0A1I4D191_9ACTN</name>
<dbReference type="Proteomes" id="UP000199111">
    <property type="component" value="Unassembled WGS sequence"/>
</dbReference>
<sequence>MTLPPELIGNPAIVRLSASMLDRREGDCRDFAAAKARPEVRSQIFERRRFAPWEGFPLGLVMRVLDAVEFDGADVDAAVTRALADNRDPVHPGAARWIRHACHTYLETADSLAVEGGGLRPERHPRIVQRSGSPAEMRALTAWGRWYGSPDGAVVEFRRMRLRRPLGRADGPATLAMAYVAAVGDQAVGGTQDLYRTVPVPVREPGASPRRVRVVEVGLTDGAAAVLVDTAPQQVRHDYLSSVRPVAAGLLDGGHRSPGGDCADCKLRASCGALPRTPGLLGLPDRGTHRRTWSITTARQYQICPAQAHMRDLRLPAEEAESTAVRRGLVVHQWLEAAHGRPGARPCAPEDLPDPETGDLTWDGPPMSRDEYRRARPYLLQHLRVCPLLGGEVTHVVPEPKVAAYDPDADVLVVANPDLLRRVEGRLVYREQKTSAAQRGITAENALEMVPQLALAVCLIADGAFGDTSGSVELEQLTPVSGEVVAFDATDPVVVAAARAVVSGRTRAWHRDIAFRATPGPWCRVCPVTRWCPDASRSGDDAPLVLDGLVIDPATGEILESSGRPSSHAEAVAEAISAPEIDDEPPF</sequence>
<dbReference type="GO" id="GO:0006281">
    <property type="term" value="P:DNA repair"/>
    <property type="evidence" value="ECO:0007669"/>
    <property type="project" value="UniProtKB-KW"/>
</dbReference>
<protein>
    <submittedName>
        <fullName evidence="6">PD-(D/E)XK nuclease superfamily protein</fullName>
    </submittedName>
</protein>
<accession>A0A1I4D191</accession>
<evidence type="ECO:0000256" key="2">
    <source>
        <dbReference type="ARBA" id="ARBA00022806"/>
    </source>
</evidence>
<evidence type="ECO:0000313" key="6">
    <source>
        <dbReference type="EMBL" id="SFK86763.1"/>
    </source>
</evidence>
<keyword evidence="1" id="KW-0227">DNA damage</keyword>
<evidence type="ECO:0000256" key="4">
    <source>
        <dbReference type="SAM" id="MobiDB-lite"/>
    </source>
</evidence>
<reference evidence="7" key="1">
    <citation type="submission" date="2016-10" db="EMBL/GenBank/DDBJ databases">
        <authorList>
            <person name="Varghese N."/>
            <person name="Submissions S."/>
        </authorList>
    </citation>
    <scope>NUCLEOTIDE SEQUENCE [LARGE SCALE GENOMIC DNA]</scope>
    <source>
        <strain evidence="7">CGMCC 4.2126</strain>
    </source>
</reference>
<keyword evidence="2" id="KW-0547">Nucleotide-binding</keyword>
<feature type="region of interest" description="Disordered" evidence="4">
    <location>
        <begin position="559"/>
        <end position="587"/>
    </location>
</feature>
<evidence type="ECO:0000259" key="5">
    <source>
        <dbReference type="Pfam" id="PF12705"/>
    </source>
</evidence>
<keyword evidence="2" id="KW-0347">Helicase</keyword>
<keyword evidence="3" id="KW-0234">DNA repair</keyword>
<organism evidence="6 7">
    <name type="scientific">Streptosporangium canum</name>
    <dbReference type="NCBI Taxonomy" id="324952"/>
    <lineage>
        <taxon>Bacteria</taxon>
        <taxon>Bacillati</taxon>
        <taxon>Actinomycetota</taxon>
        <taxon>Actinomycetes</taxon>
        <taxon>Streptosporangiales</taxon>
        <taxon>Streptosporangiaceae</taxon>
        <taxon>Streptosporangium</taxon>
    </lineage>
</organism>
<dbReference type="GeneID" id="96302757"/>
<evidence type="ECO:0000256" key="3">
    <source>
        <dbReference type="ARBA" id="ARBA00023204"/>
    </source>
</evidence>
<keyword evidence="2" id="KW-0067">ATP-binding</keyword>
<dbReference type="RefSeq" id="WP_093891289.1">
    <property type="nucleotide sequence ID" value="NZ_FOQY01000038.1"/>
</dbReference>
<evidence type="ECO:0000256" key="1">
    <source>
        <dbReference type="ARBA" id="ARBA00022763"/>
    </source>
</evidence>
<dbReference type="Pfam" id="PF12705">
    <property type="entry name" value="PDDEXK_1"/>
    <property type="match status" value="1"/>
</dbReference>
<keyword evidence="7" id="KW-1185">Reference proteome</keyword>
<proteinExistence type="predicted"/>
<dbReference type="EMBL" id="FOQY01000038">
    <property type="protein sequence ID" value="SFK86763.1"/>
    <property type="molecule type" value="Genomic_DNA"/>
</dbReference>
<dbReference type="GO" id="GO:0004386">
    <property type="term" value="F:helicase activity"/>
    <property type="evidence" value="ECO:0007669"/>
    <property type="project" value="UniProtKB-KW"/>
</dbReference>